<dbReference type="Gramene" id="MELO3C000102.2.1">
    <property type="protein sequence ID" value="MELO3C000102.2.1"/>
    <property type="gene ID" value="MELO3C000102.2"/>
</dbReference>
<proteinExistence type="predicted"/>
<accession>A0A9I9CBV0</accession>
<sequence>LTRLNWHKKRTAELGGRAKTTKTGRRGLAFSYDSNFDEMARLACFMRRHTAQALTKTDDEACGVLLIGRWNRTA</sequence>
<evidence type="ECO:0000313" key="1">
    <source>
        <dbReference type="EnsemblPlants" id="MELO3C000102.2.1"/>
    </source>
</evidence>
<dbReference type="EnsemblPlants" id="MELO3C000102.2.1">
    <property type="protein sequence ID" value="MELO3C000102.2.1"/>
    <property type="gene ID" value="MELO3C000102.2"/>
</dbReference>
<dbReference type="AlphaFoldDB" id="A0A9I9CBV0"/>
<organism evidence="1">
    <name type="scientific">Cucumis melo</name>
    <name type="common">Muskmelon</name>
    <dbReference type="NCBI Taxonomy" id="3656"/>
    <lineage>
        <taxon>Eukaryota</taxon>
        <taxon>Viridiplantae</taxon>
        <taxon>Streptophyta</taxon>
        <taxon>Embryophyta</taxon>
        <taxon>Tracheophyta</taxon>
        <taxon>Spermatophyta</taxon>
        <taxon>Magnoliopsida</taxon>
        <taxon>eudicotyledons</taxon>
        <taxon>Gunneridae</taxon>
        <taxon>Pentapetalae</taxon>
        <taxon>rosids</taxon>
        <taxon>fabids</taxon>
        <taxon>Cucurbitales</taxon>
        <taxon>Cucurbitaceae</taxon>
        <taxon>Benincaseae</taxon>
        <taxon>Cucumis</taxon>
    </lineage>
</organism>
<protein>
    <submittedName>
        <fullName evidence="1">Uncharacterized protein</fullName>
    </submittedName>
</protein>
<reference evidence="1" key="1">
    <citation type="submission" date="2023-03" db="UniProtKB">
        <authorList>
            <consortium name="EnsemblPlants"/>
        </authorList>
    </citation>
    <scope>IDENTIFICATION</scope>
</reference>
<name>A0A9I9CBV0_CUCME</name>